<dbReference type="RefSeq" id="WP_002727726.1">
    <property type="nucleotide sequence ID" value="NZ_CAHP01000015.1"/>
</dbReference>
<evidence type="ECO:0000313" key="3">
    <source>
        <dbReference type="EMBL" id="CCG41005.1"/>
    </source>
</evidence>
<gene>
    <name evidence="3" type="ORF">PHAMO_220123</name>
</gene>
<dbReference type="AlphaFoldDB" id="H8FRL7"/>
<dbReference type="InterPro" id="IPR052894">
    <property type="entry name" value="AsmA-related"/>
</dbReference>
<accession>H8FRL7</accession>
<reference evidence="3 4" key="1">
    <citation type="journal article" date="2012" name="J. Bacteriol.">
        <title>Draft Genome Sequence of the Purple Photosynthetic Bacterium Phaeospirillum molischianum DSM120, a Particularly Versatile Bacterium.</title>
        <authorList>
            <person name="Duquesne K."/>
            <person name="Prima V."/>
            <person name="Ji B."/>
            <person name="Rouy Z."/>
            <person name="Medigue C."/>
            <person name="Talla E."/>
            <person name="Sturgis J.N."/>
        </authorList>
    </citation>
    <scope>NUCLEOTIDE SEQUENCE [LARGE SCALE GENOMIC DNA]</scope>
    <source>
        <strain evidence="4">DSM120</strain>
    </source>
</reference>
<organism evidence="3 4">
    <name type="scientific">Magnetospirillum molischianum DSM 120</name>
    <dbReference type="NCBI Taxonomy" id="1150626"/>
    <lineage>
        <taxon>Bacteria</taxon>
        <taxon>Pseudomonadati</taxon>
        <taxon>Pseudomonadota</taxon>
        <taxon>Alphaproteobacteria</taxon>
        <taxon>Rhodospirillales</taxon>
        <taxon>Rhodospirillaceae</taxon>
        <taxon>Magnetospirillum</taxon>
    </lineage>
</organism>
<dbReference type="STRING" id="1150626.PHAMO_220123"/>
<dbReference type="PANTHER" id="PTHR30441">
    <property type="entry name" value="DUF748 DOMAIN-CONTAINING PROTEIN"/>
    <property type="match status" value="1"/>
</dbReference>
<dbReference type="Proteomes" id="UP000004169">
    <property type="component" value="Unassembled WGS sequence"/>
</dbReference>
<feature type="domain" description="AsmA" evidence="2">
    <location>
        <begin position="487"/>
        <end position="763"/>
    </location>
</feature>
<feature type="region of interest" description="Disordered" evidence="1">
    <location>
        <begin position="558"/>
        <end position="585"/>
    </location>
</feature>
<dbReference type="OrthoDB" id="9816380at2"/>
<dbReference type="PANTHER" id="PTHR30441:SF4">
    <property type="entry name" value="PROTEIN ASMA"/>
    <property type="match status" value="1"/>
</dbReference>
<evidence type="ECO:0000259" key="2">
    <source>
        <dbReference type="Pfam" id="PF05170"/>
    </source>
</evidence>
<evidence type="ECO:0000256" key="1">
    <source>
        <dbReference type="SAM" id="MobiDB-lite"/>
    </source>
</evidence>
<comment type="caution">
    <text evidence="3">The sequence shown here is derived from an EMBL/GenBank/DDBJ whole genome shotgun (WGS) entry which is preliminary data.</text>
</comment>
<dbReference type="GO" id="GO:0090313">
    <property type="term" value="P:regulation of protein targeting to membrane"/>
    <property type="evidence" value="ECO:0007669"/>
    <property type="project" value="TreeGrafter"/>
</dbReference>
<name>H8FRL7_MAGML</name>
<sequence length="828" mass="83796">MTGVSLKIAAATLAGGVVAVLVVPALMDWSSLRPGIERTATAALGWPVSVSGPISARLVPDPVVILERVSVGTAGFETVRLEFGIAPLLSGRIALVGVGLSGGRLGGGATLDGTIQLGEIFAAGGRLDGGFTASGTLGLGGLSIPFEAEGARPGGGPAIPVRAQLHLPSPVGGTIRLDSLVTAMRADGRLSLEIPSLARAVGTADLPDAPLTAEGRLSVTPDEAALQEITVALGESRVGGEIVAILGNNPVAIDVSLRAQTLDLDQGSPAAIKAREVAEGKASADPTPIAAAKTTAAPALRLPLPANVTVNFDIAADTIRWRGGVVRRPRLSAMLDGGVLNISTVSAQLPGRTAMDLSGMLSMEESGPSFSGKVKLESADPPRLRAWAWPGSGGGTWPSTARLDATLSGHDGRLDLSPLVLGLDDIRATGAVSLSQSITARLSVRGIEAAFDGGRGDDGTLVGALEVHGPSYADAVRLLVADYRPSRDGQMSASATLGSDSGALTLDDLRLTAGSAQIDGRVRIEPDGPVHAELNAGEVRLDPFLPPEGKTRIAMAARPRPAAAGHSGRGDESPPPPPVPRGHVEAIPLGGLPRADMTIHATALMLKSWRLDNVSTHLALTGSGSATFDGLRARTLGGTIEGSGRLMSGGLGGDLILSGLDAGALGLSAGGLSLAGGKLDGTAHLSTAGLAPAQLATTLTGEIKITIGDGLIRGFDLAEANARLERRDMAGLLSGGLVGGTTRFSTLSGTIRAEKGVISSRDLSLTAEGGRLTGTGNVDLGENSVDARVSVAPAGTGLPPLGIRLHGRLDTPDVVFDANEIMRAMSKK</sequence>
<protein>
    <recommendedName>
        <fullName evidence="2">AsmA domain-containing protein</fullName>
    </recommendedName>
</protein>
<dbReference type="GO" id="GO:0005886">
    <property type="term" value="C:plasma membrane"/>
    <property type="evidence" value="ECO:0007669"/>
    <property type="project" value="TreeGrafter"/>
</dbReference>
<dbReference type="InterPro" id="IPR007844">
    <property type="entry name" value="AsmA"/>
</dbReference>
<dbReference type="EMBL" id="CAHP01000015">
    <property type="protein sequence ID" value="CCG41005.1"/>
    <property type="molecule type" value="Genomic_DNA"/>
</dbReference>
<evidence type="ECO:0000313" key="4">
    <source>
        <dbReference type="Proteomes" id="UP000004169"/>
    </source>
</evidence>
<dbReference type="eggNOG" id="COG2982">
    <property type="taxonomic scope" value="Bacteria"/>
</dbReference>
<dbReference type="Pfam" id="PF05170">
    <property type="entry name" value="AsmA"/>
    <property type="match status" value="1"/>
</dbReference>
<proteinExistence type="predicted"/>
<keyword evidence="4" id="KW-1185">Reference proteome</keyword>